<dbReference type="Proteomes" id="UP000765160">
    <property type="component" value="Unassembled WGS sequence"/>
</dbReference>
<keyword evidence="1" id="KW-1133">Transmembrane helix</keyword>
<proteinExistence type="predicted"/>
<accession>A0ABX1F0G1</accession>
<name>A0ABX1F0G1_9PROT</name>
<reference evidence="2 3" key="1">
    <citation type="submission" date="2020-03" db="EMBL/GenBank/DDBJ databases">
        <title>Roseomonas selenitidurans sp. nov. isolated from soil.</title>
        <authorList>
            <person name="Liu H."/>
        </authorList>
    </citation>
    <scope>NUCLEOTIDE SEQUENCE [LARGE SCALE GENOMIC DNA]</scope>
    <source>
        <strain evidence="2 3">JCM 15073</strain>
    </source>
</reference>
<gene>
    <name evidence="2" type="ORF">HB662_13670</name>
</gene>
<sequence length="166" mass="17607">MARLRRFLRRVLGAEPWRFWLGVPAAALAANLTPLLVLFLQAAVEQLVQGARLPQPTDLPQFLLAWLSSLFLFPYALLLTLVAGVPAHLLLVLLRRDAAWIYGAGGAMGGLLAFDGLEMLRGPGNPTVALMGLGAGLAAAIAFRAIWRPLRSSSGPAASQGNSKSA</sequence>
<feature type="transmembrane region" description="Helical" evidence="1">
    <location>
        <begin position="99"/>
        <end position="117"/>
    </location>
</feature>
<comment type="caution">
    <text evidence="2">The sequence shown here is derived from an EMBL/GenBank/DDBJ whole genome shotgun (WGS) entry which is preliminary data.</text>
</comment>
<evidence type="ECO:0000313" key="3">
    <source>
        <dbReference type="Proteomes" id="UP000765160"/>
    </source>
</evidence>
<organism evidence="2 3">
    <name type="scientific">Falsiroseomonas frigidaquae</name>
    <dbReference type="NCBI Taxonomy" id="487318"/>
    <lineage>
        <taxon>Bacteria</taxon>
        <taxon>Pseudomonadati</taxon>
        <taxon>Pseudomonadota</taxon>
        <taxon>Alphaproteobacteria</taxon>
        <taxon>Acetobacterales</taxon>
        <taxon>Roseomonadaceae</taxon>
        <taxon>Falsiroseomonas</taxon>
    </lineage>
</organism>
<protein>
    <submittedName>
        <fullName evidence="2">Uncharacterized protein</fullName>
    </submittedName>
</protein>
<evidence type="ECO:0000256" key="1">
    <source>
        <dbReference type="SAM" id="Phobius"/>
    </source>
</evidence>
<feature type="transmembrane region" description="Helical" evidence="1">
    <location>
        <begin position="64"/>
        <end position="92"/>
    </location>
</feature>
<keyword evidence="1" id="KW-0812">Transmembrane</keyword>
<evidence type="ECO:0000313" key="2">
    <source>
        <dbReference type="EMBL" id="NKE45834.1"/>
    </source>
</evidence>
<dbReference type="EMBL" id="JAAVTX010000004">
    <property type="protein sequence ID" value="NKE45834.1"/>
    <property type="molecule type" value="Genomic_DNA"/>
</dbReference>
<keyword evidence="1" id="KW-0472">Membrane</keyword>
<dbReference type="RefSeq" id="WP_168050371.1">
    <property type="nucleotide sequence ID" value="NZ_JAATJR010000004.1"/>
</dbReference>
<feature type="transmembrane region" description="Helical" evidence="1">
    <location>
        <begin position="21"/>
        <end position="44"/>
    </location>
</feature>
<feature type="transmembrane region" description="Helical" evidence="1">
    <location>
        <begin position="129"/>
        <end position="147"/>
    </location>
</feature>
<keyword evidence="3" id="KW-1185">Reference proteome</keyword>